<evidence type="ECO:0000259" key="1">
    <source>
        <dbReference type="Pfam" id="PF05618"/>
    </source>
</evidence>
<dbReference type="SUPFAM" id="SSF50630">
    <property type="entry name" value="Acid proteases"/>
    <property type="match status" value="1"/>
</dbReference>
<reference evidence="2" key="1">
    <citation type="submission" date="2021-11" db="EMBL/GenBank/DDBJ databases">
        <title>Vibrio ZSDE26 sp. nov. and Vibrio ZSDZ34 sp. nov., isolated from coastal seawater in Qingdao.</title>
        <authorList>
            <person name="Zhang P."/>
        </authorList>
    </citation>
    <scope>NUCLEOTIDE SEQUENCE</scope>
    <source>
        <strain evidence="2">ZSDE26</strain>
    </source>
</reference>
<protein>
    <submittedName>
        <fullName evidence="2">RimK/LysX family protein</fullName>
    </submittedName>
</protein>
<evidence type="ECO:0000313" key="2">
    <source>
        <dbReference type="EMBL" id="MCK6262027.1"/>
    </source>
</evidence>
<dbReference type="Pfam" id="PF05618">
    <property type="entry name" value="Zn_protease"/>
    <property type="match status" value="1"/>
</dbReference>
<organism evidence="2 3">
    <name type="scientific">Vibrio amylolyticus</name>
    <dbReference type="NCBI Taxonomy" id="2847292"/>
    <lineage>
        <taxon>Bacteria</taxon>
        <taxon>Pseudomonadati</taxon>
        <taxon>Pseudomonadota</taxon>
        <taxon>Gammaproteobacteria</taxon>
        <taxon>Vibrionales</taxon>
        <taxon>Vibrionaceae</taxon>
        <taxon>Vibrio</taxon>
    </lineage>
</organism>
<dbReference type="PANTHER" id="PTHR38037">
    <property type="entry name" value="ZN_PROTEASE DOMAIN-CONTAINING PROTEIN"/>
    <property type="match status" value="1"/>
</dbReference>
<gene>
    <name evidence="2" type="ORF">KP803_01920</name>
</gene>
<dbReference type="InterPro" id="IPR008503">
    <property type="entry name" value="Asp_endopeptidase"/>
</dbReference>
<sequence>MPDTFKKRMIIGNLELCSLPDLGIHDLEVRIDTGAKTSSLHVDNIERIVREGKLYVQYDLHPDTYKLEEVVRCESLVFDSRRIKSSNGNVEQRVVIETTFQLGKKSWPIQLTLSNRNDMTYMMLLGREAMGNKVYVDPSHTFLVGEG</sequence>
<dbReference type="PANTHER" id="PTHR38037:SF2">
    <property type="entry name" value="ATP-DEPENDENT ZINC PROTEASE DOMAIN-CONTAINING PROTEIN-RELATED"/>
    <property type="match status" value="1"/>
</dbReference>
<dbReference type="RefSeq" id="WP_248007138.1">
    <property type="nucleotide sequence ID" value="NZ_JAJHVV010000001.1"/>
</dbReference>
<dbReference type="InterPro" id="IPR021109">
    <property type="entry name" value="Peptidase_aspartic_dom_sf"/>
</dbReference>
<dbReference type="Proteomes" id="UP001139559">
    <property type="component" value="Unassembled WGS sequence"/>
</dbReference>
<dbReference type="EMBL" id="JAJHVV010000001">
    <property type="protein sequence ID" value="MCK6262027.1"/>
    <property type="molecule type" value="Genomic_DNA"/>
</dbReference>
<proteinExistence type="predicted"/>
<accession>A0A9X2BI57</accession>
<dbReference type="Gene3D" id="2.40.70.10">
    <property type="entry name" value="Acid Proteases"/>
    <property type="match status" value="1"/>
</dbReference>
<evidence type="ECO:0000313" key="3">
    <source>
        <dbReference type="Proteomes" id="UP001139559"/>
    </source>
</evidence>
<name>A0A9X2BI57_9VIBR</name>
<comment type="caution">
    <text evidence="2">The sequence shown here is derived from an EMBL/GenBank/DDBJ whole genome shotgun (WGS) entry which is preliminary data.</text>
</comment>
<keyword evidence="3" id="KW-1185">Reference proteome</keyword>
<dbReference type="AlphaFoldDB" id="A0A9X2BI57"/>
<feature type="domain" description="Retropepsin-like aspartic endopeptidase" evidence="1">
    <location>
        <begin position="10"/>
        <end position="143"/>
    </location>
</feature>